<dbReference type="EMBL" id="BKCJ011099965">
    <property type="protein sequence ID" value="GFC85439.1"/>
    <property type="molecule type" value="Genomic_DNA"/>
</dbReference>
<organism evidence="1">
    <name type="scientific">Tanacetum cinerariifolium</name>
    <name type="common">Dalmatian daisy</name>
    <name type="synonym">Chrysanthemum cinerariifolium</name>
    <dbReference type="NCBI Taxonomy" id="118510"/>
    <lineage>
        <taxon>Eukaryota</taxon>
        <taxon>Viridiplantae</taxon>
        <taxon>Streptophyta</taxon>
        <taxon>Embryophyta</taxon>
        <taxon>Tracheophyta</taxon>
        <taxon>Spermatophyta</taxon>
        <taxon>Magnoliopsida</taxon>
        <taxon>eudicotyledons</taxon>
        <taxon>Gunneridae</taxon>
        <taxon>Pentapetalae</taxon>
        <taxon>asterids</taxon>
        <taxon>campanulids</taxon>
        <taxon>Asterales</taxon>
        <taxon>Asteraceae</taxon>
        <taxon>Asteroideae</taxon>
        <taxon>Anthemideae</taxon>
        <taxon>Anthemidinae</taxon>
        <taxon>Tanacetum</taxon>
    </lineage>
</organism>
<feature type="non-terminal residue" evidence="1">
    <location>
        <position position="1"/>
    </location>
</feature>
<dbReference type="AlphaFoldDB" id="A0A699RDU0"/>
<sequence length="66" mass="7213">YDSTTIVSLFTSSMTSPAPQDRLSQDKHIELVNIIGDPGAEMLTRAMAKELGAALAHECLFIDFPF</sequence>
<accession>A0A699RDU0</accession>
<evidence type="ECO:0000313" key="1">
    <source>
        <dbReference type="EMBL" id="GFC85439.1"/>
    </source>
</evidence>
<name>A0A699RDU0_TANCI</name>
<protein>
    <submittedName>
        <fullName evidence="1">Retrovirus-related Pol polyprotein from transposon TNT 1-94</fullName>
    </submittedName>
</protein>
<gene>
    <name evidence="1" type="ORF">Tci_857409</name>
</gene>
<reference evidence="1" key="1">
    <citation type="journal article" date="2019" name="Sci. Rep.">
        <title>Draft genome of Tanacetum cinerariifolium, the natural source of mosquito coil.</title>
        <authorList>
            <person name="Yamashiro T."/>
            <person name="Shiraishi A."/>
            <person name="Satake H."/>
            <person name="Nakayama K."/>
        </authorList>
    </citation>
    <scope>NUCLEOTIDE SEQUENCE</scope>
</reference>
<comment type="caution">
    <text evidence="1">The sequence shown here is derived from an EMBL/GenBank/DDBJ whole genome shotgun (WGS) entry which is preliminary data.</text>
</comment>
<proteinExistence type="predicted"/>